<sequence>MSLEQLIRERRTIRKFNTSPVPQDLVIQLLKKAEQLCPYDGKARWRYIYAGSPEERERLTGYLLEKITDNKIAKFALGPLLKPYQKLFSEVPAYIIVLAKREAVPLKHDATYGTVCRILQNFQLLAWEQGLGMTWRTEPFIQNELFFGNIGLQEDERFVGIMLLGHFDKAPKGRSRTPAEQRWTVIGGS</sequence>
<dbReference type="PANTHER" id="PTHR43821">
    <property type="entry name" value="NAD(P)H NITROREDUCTASE YDJA-RELATED"/>
    <property type="match status" value="1"/>
</dbReference>
<evidence type="ECO:0000313" key="2">
    <source>
        <dbReference type="EMBL" id="MFB5267728.1"/>
    </source>
</evidence>
<dbReference type="SUPFAM" id="SSF55469">
    <property type="entry name" value="FMN-dependent nitroreductase-like"/>
    <property type="match status" value="1"/>
</dbReference>
<dbReference type="RefSeq" id="WP_375355732.1">
    <property type="nucleotide sequence ID" value="NZ_JBHHMI010000010.1"/>
</dbReference>
<comment type="caution">
    <text evidence="2">The sequence shown here is derived from an EMBL/GenBank/DDBJ whole genome shotgun (WGS) entry which is preliminary data.</text>
</comment>
<organism evidence="2 3">
    <name type="scientific">Paenibacillus enshidis</name>
    <dbReference type="NCBI Taxonomy" id="1458439"/>
    <lineage>
        <taxon>Bacteria</taxon>
        <taxon>Bacillati</taxon>
        <taxon>Bacillota</taxon>
        <taxon>Bacilli</taxon>
        <taxon>Bacillales</taxon>
        <taxon>Paenibacillaceae</taxon>
        <taxon>Paenibacillus</taxon>
    </lineage>
</organism>
<dbReference type="Gene3D" id="3.40.109.10">
    <property type="entry name" value="NADH Oxidase"/>
    <property type="match status" value="1"/>
</dbReference>
<evidence type="ECO:0000313" key="3">
    <source>
        <dbReference type="Proteomes" id="UP001580346"/>
    </source>
</evidence>
<dbReference type="InterPro" id="IPR029479">
    <property type="entry name" value="Nitroreductase"/>
</dbReference>
<keyword evidence="3" id="KW-1185">Reference proteome</keyword>
<protein>
    <submittedName>
        <fullName evidence="2">Nitroreductase family protein</fullName>
    </submittedName>
</protein>
<dbReference type="PANTHER" id="PTHR43821:SF1">
    <property type="entry name" value="NAD(P)H NITROREDUCTASE YDJA-RELATED"/>
    <property type="match status" value="1"/>
</dbReference>
<reference evidence="2 3" key="1">
    <citation type="submission" date="2024-09" db="EMBL/GenBank/DDBJ databases">
        <title>Paenibacillus zeirhizospherea sp. nov., isolated from surface of the maize (Zea mays) roots in a horticulture field, Hungary.</title>
        <authorList>
            <person name="Marton D."/>
            <person name="Farkas M."/>
            <person name="Bedics A."/>
            <person name="Toth E."/>
            <person name="Tancsics A."/>
            <person name="Boka K."/>
            <person name="Maroti G."/>
            <person name="Kriszt B."/>
            <person name="Cserhati M."/>
        </authorList>
    </citation>
    <scope>NUCLEOTIDE SEQUENCE [LARGE SCALE GENOMIC DNA]</scope>
    <source>
        <strain evidence="2 3">KCTC 33519</strain>
    </source>
</reference>
<dbReference type="Proteomes" id="UP001580346">
    <property type="component" value="Unassembled WGS sequence"/>
</dbReference>
<dbReference type="EMBL" id="JBHHMI010000010">
    <property type="protein sequence ID" value="MFB5267728.1"/>
    <property type="molecule type" value="Genomic_DNA"/>
</dbReference>
<dbReference type="InterPro" id="IPR052530">
    <property type="entry name" value="NAD(P)H_nitroreductase"/>
</dbReference>
<dbReference type="InterPro" id="IPR000415">
    <property type="entry name" value="Nitroreductase-like"/>
</dbReference>
<accession>A0ABV5AU47</accession>
<feature type="domain" description="Nitroreductase" evidence="1">
    <location>
        <begin position="7"/>
        <end position="166"/>
    </location>
</feature>
<name>A0ABV5AU47_9BACL</name>
<dbReference type="Pfam" id="PF00881">
    <property type="entry name" value="Nitroreductase"/>
    <property type="match status" value="1"/>
</dbReference>
<evidence type="ECO:0000259" key="1">
    <source>
        <dbReference type="Pfam" id="PF00881"/>
    </source>
</evidence>
<gene>
    <name evidence="2" type="ORF">ACE41H_13180</name>
</gene>
<proteinExistence type="predicted"/>